<dbReference type="GO" id="GO:0003700">
    <property type="term" value="F:DNA-binding transcription factor activity"/>
    <property type="evidence" value="ECO:0007669"/>
    <property type="project" value="InterPro"/>
</dbReference>
<feature type="repeat" description="TPR" evidence="1">
    <location>
        <begin position="509"/>
        <end position="542"/>
    </location>
</feature>
<evidence type="ECO:0000313" key="4">
    <source>
        <dbReference type="EMBL" id="AMM41398.1"/>
    </source>
</evidence>
<feature type="repeat" description="TPR" evidence="1">
    <location>
        <begin position="475"/>
        <end position="508"/>
    </location>
</feature>
<dbReference type="KEGG" id="daw:HS1_001602"/>
<dbReference type="GO" id="GO:0006493">
    <property type="term" value="P:protein O-linked glycosylation"/>
    <property type="evidence" value="ECO:0007669"/>
    <property type="project" value="InterPro"/>
</dbReference>
<evidence type="ECO:0000313" key="5">
    <source>
        <dbReference type="Proteomes" id="UP000070560"/>
    </source>
</evidence>
<gene>
    <name evidence="4" type="ORF">HS1_001602</name>
</gene>
<dbReference type="Pfam" id="PF13181">
    <property type="entry name" value="TPR_8"/>
    <property type="match status" value="1"/>
</dbReference>
<dbReference type="InterPro" id="IPR037919">
    <property type="entry name" value="OGT"/>
</dbReference>
<dbReference type="SUPFAM" id="SSF48452">
    <property type="entry name" value="TPR-like"/>
    <property type="match status" value="1"/>
</dbReference>
<feature type="repeat" description="TPR" evidence="1">
    <location>
        <begin position="543"/>
        <end position="576"/>
    </location>
</feature>
<dbReference type="InterPro" id="IPR027417">
    <property type="entry name" value="P-loop_NTPase"/>
</dbReference>
<evidence type="ECO:0000259" key="3">
    <source>
        <dbReference type="SMART" id="SM00347"/>
    </source>
</evidence>
<dbReference type="AlphaFoldDB" id="A0A7U4QL82"/>
<reference evidence="4 5" key="1">
    <citation type="submission" date="2015-10" db="EMBL/GenBank/DDBJ databases">
        <title>Candidatus Desulfofervidus auxilii, a hydrogenotrophic sulfate-reducing bacterium involved in the thermophilic anaerobic oxidation of methane.</title>
        <authorList>
            <person name="Krukenberg V."/>
            <person name="Richter M."/>
            <person name="Wegener G."/>
        </authorList>
    </citation>
    <scope>NUCLEOTIDE SEQUENCE [LARGE SCALE GENOMIC DNA]</scope>
    <source>
        <strain evidence="4 5">HS1</strain>
    </source>
</reference>
<dbReference type="Pfam" id="PF00515">
    <property type="entry name" value="TPR_1"/>
    <property type="match status" value="2"/>
</dbReference>
<protein>
    <submittedName>
        <fullName evidence="4">Bacterial regulatory protein, MarR</fullName>
    </submittedName>
</protein>
<dbReference type="SUPFAM" id="SSF52540">
    <property type="entry name" value="P-loop containing nucleoside triphosphate hydrolases"/>
    <property type="match status" value="1"/>
</dbReference>
<evidence type="ECO:0000256" key="1">
    <source>
        <dbReference type="PROSITE-ProRule" id="PRU00339"/>
    </source>
</evidence>
<name>A0A7U4QL82_DESA2</name>
<dbReference type="InterPro" id="IPR011990">
    <property type="entry name" value="TPR-like_helical_dom_sf"/>
</dbReference>
<dbReference type="SMART" id="SM00347">
    <property type="entry name" value="HTH_MARR"/>
    <property type="match status" value="1"/>
</dbReference>
<dbReference type="CDD" id="cd00090">
    <property type="entry name" value="HTH_ARSR"/>
    <property type="match status" value="1"/>
</dbReference>
<dbReference type="Pfam" id="PF13412">
    <property type="entry name" value="HTH_24"/>
    <property type="match status" value="1"/>
</dbReference>
<feature type="coiled-coil region" evidence="2">
    <location>
        <begin position="444"/>
        <end position="475"/>
    </location>
</feature>
<dbReference type="PANTHER" id="PTHR44366">
    <property type="entry name" value="UDP-N-ACETYLGLUCOSAMINE--PEPTIDE N-ACETYLGLUCOSAMINYLTRANSFERASE 110 KDA SUBUNIT"/>
    <property type="match status" value="1"/>
</dbReference>
<dbReference type="InterPro" id="IPR036390">
    <property type="entry name" value="WH_DNA-bd_sf"/>
</dbReference>
<organism evidence="4 5">
    <name type="scientific">Desulfofervidus auxilii</name>
    <dbReference type="NCBI Taxonomy" id="1621989"/>
    <lineage>
        <taxon>Bacteria</taxon>
        <taxon>Pseudomonadati</taxon>
        <taxon>Thermodesulfobacteriota</taxon>
        <taxon>Candidatus Desulfofervidia</taxon>
        <taxon>Candidatus Desulfofervidales</taxon>
        <taxon>Candidatus Desulfofervidaceae</taxon>
        <taxon>Candidatus Desulfofervidus</taxon>
    </lineage>
</organism>
<dbReference type="Gene3D" id="1.10.10.10">
    <property type="entry name" value="Winged helix-like DNA-binding domain superfamily/Winged helix DNA-binding domain"/>
    <property type="match status" value="1"/>
</dbReference>
<dbReference type="SUPFAM" id="SSF46785">
    <property type="entry name" value="Winged helix' DNA-binding domain"/>
    <property type="match status" value="1"/>
</dbReference>
<dbReference type="Gene3D" id="3.40.50.300">
    <property type="entry name" value="P-loop containing nucleotide triphosphate hydrolases"/>
    <property type="match status" value="1"/>
</dbReference>
<dbReference type="InterPro" id="IPR019734">
    <property type="entry name" value="TPR_rpt"/>
</dbReference>
<dbReference type="PROSITE" id="PS50293">
    <property type="entry name" value="TPR_REGION"/>
    <property type="match status" value="2"/>
</dbReference>
<keyword evidence="5" id="KW-1185">Reference proteome</keyword>
<dbReference type="Gene3D" id="1.25.40.10">
    <property type="entry name" value="Tetratricopeptide repeat domain"/>
    <property type="match status" value="2"/>
</dbReference>
<dbReference type="InterPro" id="IPR036388">
    <property type="entry name" value="WH-like_DNA-bd_sf"/>
</dbReference>
<dbReference type="PANTHER" id="PTHR44366:SF1">
    <property type="entry name" value="UDP-N-ACETYLGLUCOSAMINE--PEPTIDE N-ACETYLGLUCOSAMINYLTRANSFERASE 110 KDA SUBUNIT"/>
    <property type="match status" value="1"/>
</dbReference>
<dbReference type="PROSITE" id="PS50005">
    <property type="entry name" value="TPR"/>
    <property type="match status" value="3"/>
</dbReference>
<proteinExistence type="predicted"/>
<dbReference type="Proteomes" id="UP000070560">
    <property type="component" value="Chromosome"/>
</dbReference>
<accession>A0A7U4QL82</accession>
<dbReference type="SMART" id="SM00028">
    <property type="entry name" value="TPR"/>
    <property type="match status" value="5"/>
</dbReference>
<dbReference type="RefSeq" id="WP_066063434.1">
    <property type="nucleotide sequence ID" value="NZ_CP013015.1"/>
</dbReference>
<sequence length="746" mass="86960">MVEIQKFNPALETPQALKEMLVARDEESKTVLDCLLKTKPDASPPQFILVGPRGMGKTHLLLFIYYTVKNILPWQDDGKKFFKAWIPILIAEETYAVLTLEDLFQEILKRLQEELSITAYPLPLSEPDFVEKAVYYLKKLSKERKKRYLLLIDNLHEILGILPEKDHERFRAILQNNPIFSIIGTATFYFDAIANYKMPFYNFFQPVWLHELDFKEIKEFLLKRLKRDEKQEIIEKFEEYEPKIRAITHLTGGNPRLILSLYQIVTEFKIEAVEKQLFTLLDELTPYLRDVVNDVPIQQRKILEIIAVKGEPITPTEIAKTANIAVTTITSQLKRLTERGLVKSLKIKGRRETLYDIKDKLFSLWRQMRQEAGRKRLGFIVRFLKIWYSEKELEKIALEMIEYSLKAISEEKKEAVISFSDKLYYLAEAMPSQKPDLHSLRIESLILSGNYEKAKEEIEELKKEAEQKKDKWLLAKIILGEAFLYYIKKNYEKAIEGCKKAIEIKPDMYEAWYNLGVAYNKIDKLNEAIEAYKKAIEIKPDMYEAWNNLGVAYYKQGKLNEAIKAYKKAIEIKPDQPYACANLAHTLSKKNKISEGVKFIKKAIFLAKKEKDPGFPKAEFLKRESLYLLHLYLLLSSKAFKRGNYPKVISYLEEALKIVSQAEPAPAGEAFSTYLKDVIKMADADFSIKILKLIKEKGTEDLKEFLKPFMIALSYLEKKDEMILLRTPEEFKPIVKEILSEINKDL</sequence>
<keyword evidence="1" id="KW-0802">TPR repeat</keyword>
<dbReference type="InterPro" id="IPR011991">
    <property type="entry name" value="ArsR-like_HTH"/>
</dbReference>
<evidence type="ECO:0000256" key="2">
    <source>
        <dbReference type="SAM" id="Coils"/>
    </source>
</evidence>
<feature type="domain" description="HTH marR-type" evidence="3">
    <location>
        <begin position="288"/>
        <end position="392"/>
    </location>
</feature>
<dbReference type="OrthoDB" id="594504at2"/>
<dbReference type="GO" id="GO:0097363">
    <property type="term" value="F:protein O-acetylglucosaminyltransferase activity"/>
    <property type="evidence" value="ECO:0007669"/>
    <property type="project" value="TreeGrafter"/>
</dbReference>
<dbReference type="InterPro" id="IPR000835">
    <property type="entry name" value="HTH_MarR-typ"/>
</dbReference>
<keyword evidence="2" id="KW-0175">Coiled coil</keyword>
<dbReference type="EMBL" id="CP013015">
    <property type="protein sequence ID" value="AMM41398.1"/>
    <property type="molecule type" value="Genomic_DNA"/>
</dbReference>